<evidence type="ECO:0000256" key="20">
    <source>
        <dbReference type="ARBA" id="ARBA00049244"/>
    </source>
</evidence>
<organism evidence="22 23">
    <name type="scientific">Austropuccinia psidii MF-1</name>
    <dbReference type="NCBI Taxonomy" id="1389203"/>
    <lineage>
        <taxon>Eukaryota</taxon>
        <taxon>Fungi</taxon>
        <taxon>Dikarya</taxon>
        <taxon>Basidiomycota</taxon>
        <taxon>Pucciniomycotina</taxon>
        <taxon>Pucciniomycetes</taxon>
        <taxon>Pucciniales</taxon>
        <taxon>Sphaerophragmiaceae</taxon>
        <taxon>Austropuccinia</taxon>
    </lineage>
</organism>
<dbReference type="GO" id="GO:0046872">
    <property type="term" value="F:metal ion binding"/>
    <property type="evidence" value="ECO:0007669"/>
    <property type="project" value="UniProtKB-KW"/>
</dbReference>
<comment type="catalytic activity">
    <reaction evidence="20">
        <text>DNA(n) + a 2'-deoxyribonucleoside 5'-triphosphate = DNA(n+1) + diphosphate</text>
        <dbReference type="Rhea" id="RHEA:22508"/>
        <dbReference type="Rhea" id="RHEA-COMP:17339"/>
        <dbReference type="Rhea" id="RHEA-COMP:17340"/>
        <dbReference type="ChEBI" id="CHEBI:33019"/>
        <dbReference type="ChEBI" id="CHEBI:61560"/>
        <dbReference type="ChEBI" id="CHEBI:173112"/>
        <dbReference type="EC" id="2.7.7.7"/>
    </reaction>
</comment>
<evidence type="ECO:0000256" key="3">
    <source>
        <dbReference type="ARBA" id="ARBA00022612"/>
    </source>
</evidence>
<reference evidence="22" key="1">
    <citation type="submission" date="2021-03" db="EMBL/GenBank/DDBJ databases">
        <title>Draft genome sequence of rust myrtle Austropuccinia psidii MF-1, a brazilian biotype.</title>
        <authorList>
            <person name="Quecine M.C."/>
            <person name="Pachon D.M.R."/>
            <person name="Bonatelli M.L."/>
            <person name="Correr F.H."/>
            <person name="Franceschini L.M."/>
            <person name="Leite T.F."/>
            <person name="Margarido G.R.A."/>
            <person name="Almeida C.A."/>
            <person name="Ferrarezi J.A."/>
            <person name="Labate C.A."/>
        </authorList>
    </citation>
    <scope>NUCLEOTIDE SEQUENCE</scope>
    <source>
        <strain evidence="22">MF-1</strain>
    </source>
</reference>
<dbReference type="GO" id="GO:0008233">
    <property type="term" value="F:peptidase activity"/>
    <property type="evidence" value="ECO:0007669"/>
    <property type="project" value="UniProtKB-KW"/>
</dbReference>
<dbReference type="GO" id="GO:0006508">
    <property type="term" value="P:proteolysis"/>
    <property type="evidence" value="ECO:0007669"/>
    <property type="project" value="UniProtKB-KW"/>
</dbReference>
<evidence type="ECO:0000256" key="1">
    <source>
        <dbReference type="ARBA" id="ARBA00002180"/>
    </source>
</evidence>
<gene>
    <name evidence="22" type="ORF">O181_042859</name>
</gene>
<dbReference type="InterPro" id="IPR001584">
    <property type="entry name" value="Integrase_cat-core"/>
</dbReference>
<evidence type="ECO:0000256" key="6">
    <source>
        <dbReference type="ARBA" id="ARBA00022722"/>
    </source>
</evidence>
<dbReference type="GO" id="GO:0015074">
    <property type="term" value="P:DNA integration"/>
    <property type="evidence" value="ECO:0007669"/>
    <property type="project" value="UniProtKB-KW"/>
</dbReference>
<keyword evidence="13" id="KW-0694">RNA-binding</keyword>
<dbReference type="SUPFAM" id="SSF53098">
    <property type="entry name" value="Ribonuclease H-like"/>
    <property type="match status" value="1"/>
</dbReference>
<evidence type="ECO:0000259" key="21">
    <source>
        <dbReference type="PROSITE" id="PS50994"/>
    </source>
</evidence>
<evidence type="ECO:0000256" key="9">
    <source>
        <dbReference type="ARBA" id="ARBA00022759"/>
    </source>
</evidence>
<keyword evidence="7" id="KW-0479">Metal-binding</keyword>
<comment type="catalytic activity">
    <reaction evidence="19">
        <text>DNA(n) + a 2'-deoxyribonucleoside 5'-triphosphate = DNA(n+1) + diphosphate</text>
        <dbReference type="Rhea" id="RHEA:22508"/>
        <dbReference type="Rhea" id="RHEA-COMP:17339"/>
        <dbReference type="Rhea" id="RHEA-COMP:17340"/>
        <dbReference type="ChEBI" id="CHEBI:33019"/>
        <dbReference type="ChEBI" id="CHEBI:61560"/>
        <dbReference type="ChEBI" id="CHEBI:173112"/>
        <dbReference type="EC" id="2.7.7.49"/>
    </reaction>
</comment>
<sequence length="693" mass="80186">MNTKTENKDSIPIPFLDGTNFGHWSLKMRIHLRSRDLLDVCERKLPDDATPSASNKWSKASYEAIDIITTRVTEKVFREIVNEETYNNANLLWSKLIDQYASKHAVNRGRVWMDWQRFIFDGNLQNYIDDCRKMTMELESLNIKVPNNLLSFSLLGKLGGDKDLHQFVDNLTLNEELIERPELILTRLQDYANLQKERMGKNSENVEALLTSIYEPHKIVYYCKNGKHNYKCTNHQKEDCWAENPHLRPNKKNKKRRIFNNATHFTEAIALNTMNNHSPSDKNELIVDCGATHHMFNSITPFITKPVSSLMTVTTGDMNSKLRVDGIGTVELICNQQKLRLDNCLYVPKLKCSLLSLLELFKKKIVIICKDNRFSLEINNKTLINGYIQNNLLYAHYKLPKCLLTETTCSSNLWHERLGHPGIHVLRLLGLGKVDFPFLICETNKNSKQPFKNHFEKTELPLNCIHIDVVGPIVPCSVSGYNYFLTIIDQTTGFKLVKFLKRKSKSYEKFLISKREIENKHDRKIKKLISDRGGEFLNNQFKGLAETEGFVHILAPTETPEHNGLAERANHTILEKSRCLLNGSNLSHKYWPEAINTATYLLNLSSTPCRNNNSPYYLWFNNNKNLQGLRVFGCRAIIHHLRREKKWKLDQTGEEGVFLGYENNGSAYRILRLKDKKVIITRHASFNKNIFPD</sequence>
<dbReference type="Pfam" id="PF25597">
    <property type="entry name" value="SH3_retrovirus"/>
    <property type="match status" value="1"/>
</dbReference>
<keyword evidence="18" id="KW-0233">DNA recombination</keyword>
<name>A0A9Q3DH75_9BASI</name>
<dbReference type="GO" id="GO:0005634">
    <property type="term" value="C:nucleus"/>
    <property type="evidence" value="ECO:0007669"/>
    <property type="project" value="UniProtKB-ARBA"/>
</dbReference>
<protein>
    <recommendedName>
        <fullName evidence="21">Integrase catalytic domain-containing protein</fullName>
    </recommendedName>
</protein>
<evidence type="ECO:0000256" key="4">
    <source>
        <dbReference type="ARBA" id="ARBA00022670"/>
    </source>
</evidence>
<keyword evidence="12" id="KW-0460">Magnesium</keyword>
<evidence type="ECO:0000256" key="7">
    <source>
        <dbReference type="ARBA" id="ARBA00022723"/>
    </source>
</evidence>
<keyword evidence="16" id="KW-0239">DNA-directed DNA polymerase</keyword>
<feature type="domain" description="Integrase catalytic" evidence="21">
    <location>
        <begin position="457"/>
        <end position="623"/>
    </location>
</feature>
<evidence type="ECO:0000256" key="2">
    <source>
        <dbReference type="ARBA" id="ARBA00022578"/>
    </source>
</evidence>
<dbReference type="PROSITE" id="PS50994">
    <property type="entry name" value="INTEGRASE"/>
    <property type="match status" value="1"/>
</dbReference>
<evidence type="ECO:0000256" key="18">
    <source>
        <dbReference type="ARBA" id="ARBA00023172"/>
    </source>
</evidence>
<keyword evidence="8" id="KW-0547">Nucleotide-binding</keyword>
<dbReference type="GO" id="GO:0004519">
    <property type="term" value="F:endonuclease activity"/>
    <property type="evidence" value="ECO:0007669"/>
    <property type="project" value="UniProtKB-KW"/>
</dbReference>
<dbReference type="GO" id="GO:0006310">
    <property type="term" value="P:DNA recombination"/>
    <property type="evidence" value="ECO:0007669"/>
    <property type="project" value="UniProtKB-KW"/>
</dbReference>
<keyword evidence="16" id="KW-0808">Transferase</keyword>
<dbReference type="GO" id="GO:0003964">
    <property type="term" value="F:RNA-directed DNA polymerase activity"/>
    <property type="evidence" value="ECO:0007669"/>
    <property type="project" value="UniProtKB-KW"/>
</dbReference>
<dbReference type="GO" id="GO:0003887">
    <property type="term" value="F:DNA-directed DNA polymerase activity"/>
    <property type="evidence" value="ECO:0007669"/>
    <property type="project" value="UniProtKB-KW"/>
</dbReference>
<keyword evidence="4" id="KW-0645">Protease</keyword>
<evidence type="ECO:0000256" key="12">
    <source>
        <dbReference type="ARBA" id="ARBA00022842"/>
    </source>
</evidence>
<evidence type="ECO:0000313" key="22">
    <source>
        <dbReference type="EMBL" id="MBW0503144.1"/>
    </source>
</evidence>
<evidence type="ECO:0000256" key="8">
    <source>
        <dbReference type="ARBA" id="ARBA00022741"/>
    </source>
</evidence>
<keyword evidence="14" id="KW-0229">DNA integration</keyword>
<evidence type="ECO:0000256" key="10">
    <source>
        <dbReference type="ARBA" id="ARBA00022801"/>
    </source>
</evidence>
<dbReference type="Pfam" id="PF14223">
    <property type="entry name" value="Retrotran_gag_2"/>
    <property type="match status" value="1"/>
</dbReference>
<evidence type="ECO:0000256" key="15">
    <source>
        <dbReference type="ARBA" id="ARBA00022918"/>
    </source>
</evidence>
<dbReference type="InterPro" id="IPR057670">
    <property type="entry name" value="SH3_retrovirus"/>
</dbReference>
<dbReference type="Gene3D" id="3.30.420.10">
    <property type="entry name" value="Ribonuclease H-like superfamily/Ribonuclease H"/>
    <property type="match status" value="1"/>
</dbReference>
<keyword evidence="11" id="KW-0067">ATP-binding</keyword>
<dbReference type="GO" id="GO:0003723">
    <property type="term" value="F:RNA binding"/>
    <property type="evidence" value="ECO:0007669"/>
    <property type="project" value="UniProtKB-KW"/>
</dbReference>
<dbReference type="AlphaFoldDB" id="A0A9Q3DH75"/>
<comment type="caution">
    <text evidence="22">The sequence shown here is derived from an EMBL/GenBank/DDBJ whole genome shotgun (WGS) entry which is preliminary data.</text>
</comment>
<keyword evidence="2" id="KW-0815">Transposition</keyword>
<dbReference type="GO" id="GO:0005524">
    <property type="term" value="F:ATP binding"/>
    <property type="evidence" value="ECO:0007669"/>
    <property type="project" value="UniProtKB-KW"/>
</dbReference>
<dbReference type="OrthoDB" id="1751476at2759"/>
<dbReference type="EMBL" id="AVOT02017195">
    <property type="protein sequence ID" value="MBW0503144.1"/>
    <property type="molecule type" value="Genomic_DNA"/>
</dbReference>
<comment type="function">
    <text evidence="1">The aspartyl protease (PR) mediates the proteolytic cleavages of the Gag and Gag-Pol polyproteins after assembly of the VLP.</text>
</comment>
<keyword evidence="5" id="KW-0548">Nucleotidyltransferase</keyword>
<evidence type="ECO:0000256" key="13">
    <source>
        <dbReference type="ARBA" id="ARBA00022884"/>
    </source>
</evidence>
<keyword evidence="17" id="KW-0917">Virion maturation</keyword>
<dbReference type="InterPro" id="IPR012337">
    <property type="entry name" value="RNaseH-like_sf"/>
</dbReference>
<evidence type="ECO:0000313" key="23">
    <source>
        <dbReference type="Proteomes" id="UP000765509"/>
    </source>
</evidence>
<accession>A0A9Q3DH75</accession>
<keyword evidence="23" id="KW-1185">Reference proteome</keyword>
<keyword evidence="6" id="KW-0540">Nuclease</keyword>
<keyword evidence="10" id="KW-0378">Hydrolase</keyword>
<keyword evidence="9" id="KW-0255">Endonuclease</keyword>
<dbReference type="InterPro" id="IPR054722">
    <property type="entry name" value="PolX-like_BBD"/>
</dbReference>
<dbReference type="InterPro" id="IPR039537">
    <property type="entry name" value="Retrotran_Ty1/copia-like"/>
</dbReference>
<proteinExistence type="predicted"/>
<keyword evidence="3" id="KW-1188">Viral release from host cell</keyword>
<keyword evidence="15" id="KW-0695">RNA-directed DNA polymerase</keyword>
<dbReference type="Pfam" id="PF22936">
    <property type="entry name" value="Pol_BBD"/>
    <property type="match status" value="1"/>
</dbReference>
<dbReference type="GO" id="GO:0032196">
    <property type="term" value="P:transposition"/>
    <property type="evidence" value="ECO:0007669"/>
    <property type="project" value="UniProtKB-KW"/>
</dbReference>
<dbReference type="Proteomes" id="UP000765509">
    <property type="component" value="Unassembled WGS sequence"/>
</dbReference>
<evidence type="ECO:0000256" key="5">
    <source>
        <dbReference type="ARBA" id="ARBA00022695"/>
    </source>
</evidence>
<evidence type="ECO:0000256" key="19">
    <source>
        <dbReference type="ARBA" id="ARBA00048173"/>
    </source>
</evidence>
<dbReference type="PANTHER" id="PTHR42648:SF11">
    <property type="entry name" value="TRANSPOSON TY4-P GAG-POL POLYPROTEIN"/>
    <property type="match status" value="1"/>
</dbReference>
<evidence type="ECO:0000256" key="17">
    <source>
        <dbReference type="ARBA" id="ARBA00023113"/>
    </source>
</evidence>
<dbReference type="InterPro" id="IPR036397">
    <property type="entry name" value="RNaseH_sf"/>
</dbReference>
<dbReference type="PANTHER" id="PTHR42648">
    <property type="entry name" value="TRANSPOSASE, PUTATIVE-RELATED"/>
    <property type="match status" value="1"/>
</dbReference>
<evidence type="ECO:0000256" key="11">
    <source>
        <dbReference type="ARBA" id="ARBA00022840"/>
    </source>
</evidence>
<evidence type="ECO:0000256" key="14">
    <source>
        <dbReference type="ARBA" id="ARBA00022908"/>
    </source>
</evidence>
<evidence type="ECO:0000256" key="16">
    <source>
        <dbReference type="ARBA" id="ARBA00022932"/>
    </source>
</evidence>